<reference evidence="2" key="1">
    <citation type="submission" date="2017-07" db="EMBL/GenBank/DDBJ databases">
        <title>Novel pathways for hydrocarbon cycling and metabolic interdependencies in hydrothermal sediment communities.</title>
        <authorList>
            <person name="Dombrowski N."/>
            <person name="Seitz K."/>
            <person name="Teske A."/>
            <person name="Baker B."/>
        </authorList>
    </citation>
    <scope>NUCLEOTIDE SEQUENCE [LARGE SCALE GENOMIC DNA]</scope>
</reference>
<dbReference type="Proteomes" id="UP000216312">
    <property type="component" value="Unassembled WGS sequence"/>
</dbReference>
<name>A0A257LTB2_UNCW3</name>
<gene>
    <name evidence="1" type="ORF">CGW93_04330</name>
</gene>
<evidence type="ECO:0000313" key="2">
    <source>
        <dbReference type="Proteomes" id="UP000216312"/>
    </source>
</evidence>
<dbReference type="InterPro" id="IPR036520">
    <property type="entry name" value="UPF0759_sf"/>
</dbReference>
<accession>A0A257LTB2</accession>
<dbReference type="AlphaFoldDB" id="A0A257LTB2"/>
<dbReference type="EMBL" id="NMUJ01000062">
    <property type="protein sequence ID" value="OYV02672.1"/>
    <property type="molecule type" value="Genomic_DNA"/>
</dbReference>
<protein>
    <submittedName>
        <fullName evidence="1">Uncharacterized protein</fullName>
    </submittedName>
</protein>
<sequence length="123" mass="14449">MGGDKGSCKYIKSILKAKVIVFQSPAAFQPTDENKDNLRRFFDRIRWEPRGKWQPDEIRELCEELGVVDCVDPFKRQKTVGEITYYRLHGKGGYRYQYTDEELTTLKTWLKEGVNYMMGEKAI</sequence>
<organism evidence="1 2">
    <name type="scientific">candidate division WOR-3 bacterium 4484_18</name>
    <dbReference type="NCBI Taxonomy" id="2020626"/>
    <lineage>
        <taxon>Bacteria</taxon>
        <taxon>Bacteria division WOR-3</taxon>
    </lineage>
</organism>
<comment type="caution">
    <text evidence="1">The sequence shown here is derived from an EMBL/GenBank/DDBJ whole genome shotgun (WGS) entry which is preliminary data.</text>
</comment>
<dbReference type="InterPro" id="IPR002763">
    <property type="entry name" value="DUF72"/>
</dbReference>
<dbReference type="Pfam" id="PF01904">
    <property type="entry name" value="DUF72"/>
    <property type="match status" value="1"/>
</dbReference>
<dbReference type="SUPFAM" id="SSF117396">
    <property type="entry name" value="TM1631-like"/>
    <property type="match status" value="1"/>
</dbReference>
<proteinExistence type="predicted"/>
<dbReference type="Gene3D" id="3.20.20.410">
    <property type="entry name" value="Protein of unknown function UPF0759"/>
    <property type="match status" value="1"/>
</dbReference>
<evidence type="ECO:0000313" key="1">
    <source>
        <dbReference type="EMBL" id="OYV02672.1"/>
    </source>
</evidence>